<reference evidence="1" key="1">
    <citation type="submission" date="2019-02" db="EMBL/GenBank/DDBJ databases">
        <authorList>
            <person name="Gruber-Vodicka R. H."/>
            <person name="Seah K. B. B."/>
        </authorList>
    </citation>
    <scope>NUCLEOTIDE SEQUENCE</scope>
    <source>
        <strain evidence="1">BECK_M6</strain>
    </source>
</reference>
<dbReference type="EMBL" id="CAADFH010000115">
    <property type="protein sequence ID" value="VFK00299.1"/>
    <property type="molecule type" value="Genomic_DNA"/>
</dbReference>
<gene>
    <name evidence="1" type="ORF">BECKLFY1418A_GA0070994_11152</name>
</gene>
<sequence length="164" mass="18566">MASNSRVVLSGPVLRNSSSTIDMTARMFGCGRRGCFADFGCGQWSRQVISFDSCHHSKWANSSGKEKFETDDVMGSRKTASEYRFSNETRLFKKSVGRSLPLPIVFRRRRGQVHCPLARTLQLLSRSASLYSRYPFPVFPPVQFKPQPGVAGTKKAGWMKHHYR</sequence>
<proteinExistence type="predicted"/>
<evidence type="ECO:0000313" key="1">
    <source>
        <dbReference type="EMBL" id="VFK00299.1"/>
    </source>
</evidence>
<dbReference type="AlphaFoldDB" id="A0A450V689"/>
<name>A0A450V689_9GAMM</name>
<organism evidence="1">
    <name type="scientific">Candidatus Kentrum sp. LFY</name>
    <dbReference type="NCBI Taxonomy" id="2126342"/>
    <lineage>
        <taxon>Bacteria</taxon>
        <taxon>Pseudomonadati</taxon>
        <taxon>Pseudomonadota</taxon>
        <taxon>Gammaproteobacteria</taxon>
        <taxon>Candidatus Kentrum</taxon>
    </lineage>
</organism>
<accession>A0A450V689</accession>
<protein>
    <submittedName>
        <fullName evidence="1">Uncharacterized protein</fullName>
    </submittedName>
</protein>